<keyword evidence="1" id="KW-1133">Transmembrane helix</keyword>
<sequence length="167" mass="19275">MTTNTNSNIHLRPRFKMELNENQDDLISKFKANLSDGDCKYCSKIVDGHIVIDVPKNENHFWSPQLNIEIEQTDIDKTIVKGLFGPKPQVWTLFMFFHFAVAVAFIGFAVMAYVQWSLKTDFSLALTIVIALPIVWVLMYFLGRLGKSTGNKQMDELYQFMMKTLQK</sequence>
<gene>
    <name evidence="2" type="ORF">SAMN04488006_1657</name>
</gene>
<dbReference type="EMBL" id="FOZP01000003">
    <property type="protein sequence ID" value="SFS49130.1"/>
    <property type="molecule type" value="Genomic_DNA"/>
</dbReference>
<dbReference type="Proteomes" id="UP000199312">
    <property type="component" value="Unassembled WGS sequence"/>
</dbReference>
<evidence type="ECO:0000313" key="3">
    <source>
        <dbReference type="Proteomes" id="UP000199312"/>
    </source>
</evidence>
<keyword evidence="3" id="KW-1185">Reference proteome</keyword>
<proteinExistence type="predicted"/>
<feature type="transmembrane region" description="Helical" evidence="1">
    <location>
        <begin position="90"/>
        <end position="116"/>
    </location>
</feature>
<feature type="transmembrane region" description="Helical" evidence="1">
    <location>
        <begin position="122"/>
        <end position="142"/>
    </location>
</feature>
<keyword evidence="1" id="KW-0472">Membrane</keyword>
<evidence type="ECO:0000256" key="1">
    <source>
        <dbReference type="SAM" id="Phobius"/>
    </source>
</evidence>
<protein>
    <submittedName>
        <fullName evidence="2">Uncharacterized protein</fullName>
    </submittedName>
</protein>
<dbReference type="RefSeq" id="WP_245780629.1">
    <property type="nucleotide sequence ID" value="NZ_FOZP01000003.1"/>
</dbReference>
<dbReference type="AlphaFoldDB" id="A0A1I6QA15"/>
<organism evidence="2 3">
    <name type="scientific">Lutibacter maritimus</name>
    <dbReference type="NCBI Taxonomy" id="593133"/>
    <lineage>
        <taxon>Bacteria</taxon>
        <taxon>Pseudomonadati</taxon>
        <taxon>Bacteroidota</taxon>
        <taxon>Flavobacteriia</taxon>
        <taxon>Flavobacteriales</taxon>
        <taxon>Flavobacteriaceae</taxon>
        <taxon>Lutibacter</taxon>
    </lineage>
</organism>
<evidence type="ECO:0000313" key="2">
    <source>
        <dbReference type="EMBL" id="SFS49130.1"/>
    </source>
</evidence>
<reference evidence="3" key="1">
    <citation type="submission" date="2016-10" db="EMBL/GenBank/DDBJ databases">
        <authorList>
            <person name="Varghese N."/>
            <person name="Submissions S."/>
        </authorList>
    </citation>
    <scope>NUCLEOTIDE SEQUENCE [LARGE SCALE GENOMIC DNA]</scope>
    <source>
        <strain evidence="3">DSM 24450</strain>
    </source>
</reference>
<keyword evidence="1" id="KW-0812">Transmembrane</keyword>
<name>A0A1I6QA15_9FLAO</name>
<dbReference type="STRING" id="593133.SAMN04488006_1657"/>
<accession>A0A1I6QA15</accession>